<keyword evidence="2" id="KW-1185">Reference proteome</keyword>
<organism evidence="1 2">
    <name type="scientific">Mycobacteroides chelonae</name>
    <name type="common">Mycobacterium chelonae</name>
    <dbReference type="NCBI Taxonomy" id="1774"/>
    <lineage>
        <taxon>Bacteria</taxon>
        <taxon>Bacillati</taxon>
        <taxon>Actinomycetota</taxon>
        <taxon>Actinomycetes</taxon>
        <taxon>Mycobacteriales</taxon>
        <taxon>Mycobacteriaceae</taxon>
        <taxon>Mycobacteroides</taxon>
    </lineage>
</organism>
<dbReference type="EMBL" id="MLIS01000004">
    <property type="protein sequence ID" value="OHU76047.1"/>
    <property type="molecule type" value="Genomic_DNA"/>
</dbReference>
<accession>A0A1S1M028</accession>
<gene>
    <name evidence="1" type="ORF">BKG84_24435</name>
</gene>
<dbReference type="Proteomes" id="UP000179441">
    <property type="component" value="Unassembled WGS sequence"/>
</dbReference>
<dbReference type="AlphaFoldDB" id="A0A1S1M028"/>
<reference evidence="1 2" key="1">
    <citation type="submission" date="2016-10" db="EMBL/GenBank/DDBJ databases">
        <title>Evaluation of Human, Veterinary and Environmental Mycobacterium chelonae Isolates by Core Genome Phylogenomic Analysis, Targeted Gene Comparison, and Anti-microbial Susceptibility Patterns: A Tale of Mistaken Identities.</title>
        <authorList>
            <person name="Fogelson S.B."/>
            <person name="Camus A.C."/>
            <person name="Lorenz W."/>
            <person name="Vasireddy R."/>
            <person name="Vasireddy S."/>
            <person name="Smith T."/>
            <person name="Brown-Elliott B.A."/>
            <person name="Wallace R.J.Jr."/>
            <person name="Hasan N.A."/>
            <person name="Reischl U."/>
            <person name="Sanchez S."/>
        </authorList>
    </citation>
    <scope>NUCLEOTIDE SEQUENCE [LARGE SCALE GENOMIC DNA]</scope>
    <source>
        <strain evidence="1 2">15518</strain>
    </source>
</reference>
<protein>
    <submittedName>
        <fullName evidence="1">Uncharacterized protein</fullName>
    </submittedName>
</protein>
<evidence type="ECO:0000313" key="2">
    <source>
        <dbReference type="Proteomes" id="UP000179441"/>
    </source>
</evidence>
<sequence length="81" mass="8932">MTNLATIRDFAITTTAGTLTACLVYALTTAHKEIAESADRQDAWNSQHAEEHAELMENYQIQRAQARAEHLAIMAQITSTA</sequence>
<dbReference type="RefSeq" id="WP_070952752.1">
    <property type="nucleotide sequence ID" value="NZ_MLIS01000004.1"/>
</dbReference>
<comment type="caution">
    <text evidence="1">The sequence shown here is derived from an EMBL/GenBank/DDBJ whole genome shotgun (WGS) entry which is preliminary data.</text>
</comment>
<evidence type="ECO:0000313" key="1">
    <source>
        <dbReference type="EMBL" id="OHU76047.1"/>
    </source>
</evidence>
<proteinExistence type="predicted"/>
<name>A0A1S1M028_MYCCH</name>